<gene>
    <name evidence="3" type="ORF">HCJ92_18530</name>
</gene>
<evidence type="ECO:0000313" key="3">
    <source>
        <dbReference type="EMBL" id="NJP68237.1"/>
    </source>
</evidence>
<organism evidence="3 4">
    <name type="scientific">Streptomyces spiramenti</name>
    <dbReference type="NCBI Taxonomy" id="2720606"/>
    <lineage>
        <taxon>Bacteria</taxon>
        <taxon>Bacillati</taxon>
        <taxon>Actinomycetota</taxon>
        <taxon>Actinomycetes</taxon>
        <taxon>Kitasatosporales</taxon>
        <taxon>Streptomycetaceae</taxon>
        <taxon>Streptomyces</taxon>
    </lineage>
</organism>
<evidence type="ECO:0000256" key="2">
    <source>
        <dbReference type="HAMAP-Rule" id="MF_00758"/>
    </source>
</evidence>
<dbReference type="RefSeq" id="WP_167934742.1">
    <property type="nucleotide sequence ID" value="NZ_JAAVJB010000185.1"/>
</dbReference>
<evidence type="ECO:0000256" key="1">
    <source>
        <dbReference type="ARBA" id="ARBA00009600"/>
    </source>
</evidence>
<dbReference type="PANTHER" id="PTHR30327:SF1">
    <property type="entry name" value="UPF0301 PROTEIN YQGE"/>
    <property type="match status" value="1"/>
</dbReference>
<comment type="caution">
    <text evidence="3">The sequence shown here is derived from an EMBL/GenBank/DDBJ whole genome shotgun (WGS) entry which is preliminary data.</text>
</comment>
<dbReference type="Pfam" id="PF02622">
    <property type="entry name" value="DUF179"/>
    <property type="match status" value="1"/>
</dbReference>
<sequence length="187" mass="19563">MAEPTPTTATGRLLVAATALTDPTFRRSVVLVAQHDQEGAVGVVLNSPGETPVADILEKWAPLAGDPPVAFFGGPVALDAVLAVGVVPRGEPEGWRRVRGSVGIVDLDTPPAVLADAVRGVRVFVGYAGWGAGQLEEEIDEGSWHVVDAEPGDLLTDRPGSLWRAVLRRQGGNLAMLATYPDDASLN</sequence>
<dbReference type="SUPFAM" id="SSF143456">
    <property type="entry name" value="VC0467-like"/>
    <property type="match status" value="1"/>
</dbReference>
<dbReference type="NCBIfam" id="NF001270">
    <property type="entry name" value="PRK00228.2-2"/>
    <property type="match status" value="1"/>
</dbReference>
<dbReference type="HAMAP" id="MF_00758">
    <property type="entry name" value="UPF0301"/>
    <property type="match status" value="1"/>
</dbReference>
<keyword evidence="4" id="KW-1185">Reference proteome</keyword>
<dbReference type="InterPro" id="IPR003774">
    <property type="entry name" value="AlgH-like"/>
</dbReference>
<dbReference type="Proteomes" id="UP000746503">
    <property type="component" value="Unassembled WGS sequence"/>
</dbReference>
<dbReference type="PANTHER" id="PTHR30327">
    <property type="entry name" value="UNCHARACTERIZED PROTEIN YQGE"/>
    <property type="match status" value="1"/>
</dbReference>
<protein>
    <recommendedName>
        <fullName evidence="2">UPF0301 protein HCJ92_18530</fullName>
    </recommendedName>
</protein>
<name>A0ABX1AV05_9ACTN</name>
<reference evidence="3 4" key="1">
    <citation type="submission" date="2020-03" db="EMBL/GenBank/DDBJ databases">
        <title>Draft genome of Streptomyces sp. ventii, isolated from the Axial Seamount in the Pacific Ocean, and resequencing of the two type strains Streptomyces lonarensis strain NCL 716 and Streptomyces bohaiensis strain 11A07.</title>
        <authorList>
            <person name="Loughran R.M."/>
            <person name="Pfannmuller K.M."/>
            <person name="Wasson B.J."/>
            <person name="Deadmond M.C."/>
            <person name="Paddock B.E."/>
            <person name="Koyack M.J."/>
            <person name="Gallegos D.A."/>
            <person name="Mitchell E.A."/>
            <person name="Ushijima B."/>
            <person name="Saw J.H."/>
            <person name="Mcphail K.L."/>
            <person name="Videau P."/>
        </authorList>
    </citation>
    <scope>NUCLEOTIDE SEQUENCE [LARGE SCALE GENOMIC DNA]</scope>
    <source>
        <strain evidence="4">5675061</strain>
    </source>
</reference>
<evidence type="ECO:0000313" key="4">
    <source>
        <dbReference type="Proteomes" id="UP000746503"/>
    </source>
</evidence>
<accession>A0ABX1AV05</accession>
<dbReference type="Gene3D" id="3.40.1740.10">
    <property type="entry name" value="VC0467-like"/>
    <property type="match status" value="1"/>
</dbReference>
<dbReference type="EMBL" id="JAAVJB010000185">
    <property type="protein sequence ID" value="NJP68237.1"/>
    <property type="molecule type" value="Genomic_DNA"/>
</dbReference>
<proteinExistence type="inferred from homology"/>
<comment type="similarity">
    <text evidence="1 2">Belongs to the UPF0301 (AlgH) family.</text>
</comment>